<reference evidence="6 7" key="1">
    <citation type="journal article" date="2016" name="Nat. Commun.">
        <title>Ectomycorrhizal ecology is imprinted in the genome of the dominant symbiotic fungus Cenococcum geophilum.</title>
        <authorList>
            <consortium name="DOE Joint Genome Institute"/>
            <person name="Peter M."/>
            <person name="Kohler A."/>
            <person name="Ohm R.A."/>
            <person name="Kuo A."/>
            <person name="Krutzmann J."/>
            <person name="Morin E."/>
            <person name="Arend M."/>
            <person name="Barry K.W."/>
            <person name="Binder M."/>
            <person name="Choi C."/>
            <person name="Clum A."/>
            <person name="Copeland A."/>
            <person name="Grisel N."/>
            <person name="Haridas S."/>
            <person name="Kipfer T."/>
            <person name="LaButti K."/>
            <person name="Lindquist E."/>
            <person name="Lipzen A."/>
            <person name="Maire R."/>
            <person name="Meier B."/>
            <person name="Mihaltcheva S."/>
            <person name="Molinier V."/>
            <person name="Murat C."/>
            <person name="Poggeler S."/>
            <person name="Quandt C.A."/>
            <person name="Sperisen C."/>
            <person name="Tritt A."/>
            <person name="Tisserant E."/>
            <person name="Crous P.W."/>
            <person name="Henrissat B."/>
            <person name="Nehls U."/>
            <person name="Egli S."/>
            <person name="Spatafora J.W."/>
            <person name="Grigoriev I.V."/>
            <person name="Martin F.M."/>
        </authorList>
    </citation>
    <scope>NUCLEOTIDE SEQUENCE [LARGE SCALE GENOMIC DNA]</scope>
    <source>
        <strain evidence="6 7">CBS 207.34</strain>
    </source>
</reference>
<evidence type="ECO:0000259" key="5">
    <source>
        <dbReference type="PROSITE" id="PS00463"/>
    </source>
</evidence>
<gene>
    <name evidence="6" type="ORF">AOQ84DRAFT_280042</name>
</gene>
<feature type="domain" description="Zn(2)-C6 fungal-type" evidence="5">
    <location>
        <begin position="26"/>
        <end position="57"/>
    </location>
</feature>
<dbReference type="InterPro" id="IPR001138">
    <property type="entry name" value="Zn2Cys6_DnaBD"/>
</dbReference>
<dbReference type="Gene3D" id="4.10.240.10">
    <property type="entry name" value="Zn(2)-C6 fungal-type DNA-binding domain"/>
    <property type="match status" value="1"/>
</dbReference>
<protein>
    <recommendedName>
        <fullName evidence="5">Zn(2)-C6 fungal-type domain-containing protein</fullName>
    </recommendedName>
</protein>
<dbReference type="CDD" id="cd12148">
    <property type="entry name" value="fungal_TF_MHR"/>
    <property type="match status" value="1"/>
</dbReference>
<keyword evidence="7" id="KW-1185">Reference proteome</keyword>
<dbReference type="InterPro" id="IPR036864">
    <property type="entry name" value="Zn2-C6_fun-type_DNA-bd_sf"/>
</dbReference>
<dbReference type="PANTHER" id="PTHR47840">
    <property type="entry name" value="ZN(II)2CYS6 TRANSCRIPTION FACTOR (EUROFUNG)-RELATED"/>
    <property type="match status" value="1"/>
</dbReference>
<evidence type="ECO:0000256" key="3">
    <source>
        <dbReference type="ARBA" id="ARBA00023163"/>
    </source>
</evidence>
<keyword evidence="3" id="KW-0804">Transcription</keyword>
<keyword evidence="1" id="KW-0479">Metal-binding</keyword>
<dbReference type="AlphaFoldDB" id="A0A8E2JZI4"/>
<evidence type="ECO:0000256" key="2">
    <source>
        <dbReference type="ARBA" id="ARBA00023015"/>
    </source>
</evidence>
<dbReference type="GO" id="GO:0008270">
    <property type="term" value="F:zinc ion binding"/>
    <property type="evidence" value="ECO:0007669"/>
    <property type="project" value="InterPro"/>
</dbReference>
<dbReference type="SMART" id="SM00066">
    <property type="entry name" value="GAL4"/>
    <property type="match status" value="1"/>
</dbReference>
<keyword evidence="4" id="KW-0539">Nucleus</keyword>
<accession>A0A8E2JZI4</accession>
<dbReference type="PROSITE" id="PS00463">
    <property type="entry name" value="ZN2_CY6_FUNGAL_1"/>
    <property type="match status" value="1"/>
</dbReference>
<dbReference type="GO" id="GO:0006351">
    <property type="term" value="P:DNA-templated transcription"/>
    <property type="evidence" value="ECO:0007669"/>
    <property type="project" value="InterPro"/>
</dbReference>
<dbReference type="CDD" id="cd00067">
    <property type="entry name" value="GAL4"/>
    <property type="match status" value="1"/>
</dbReference>
<dbReference type="EMBL" id="KV748507">
    <property type="protein sequence ID" value="OCL14929.1"/>
    <property type="molecule type" value="Genomic_DNA"/>
</dbReference>
<organism evidence="6 7">
    <name type="scientific">Glonium stellatum</name>
    <dbReference type="NCBI Taxonomy" id="574774"/>
    <lineage>
        <taxon>Eukaryota</taxon>
        <taxon>Fungi</taxon>
        <taxon>Dikarya</taxon>
        <taxon>Ascomycota</taxon>
        <taxon>Pezizomycotina</taxon>
        <taxon>Dothideomycetes</taxon>
        <taxon>Pleosporomycetidae</taxon>
        <taxon>Gloniales</taxon>
        <taxon>Gloniaceae</taxon>
        <taxon>Glonium</taxon>
    </lineage>
</organism>
<dbReference type="PANTHER" id="PTHR47840:SF1">
    <property type="entry name" value="ZN(II)2CYS6 TRANSCRIPTION FACTOR (EUROFUNG)"/>
    <property type="match status" value="1"/>
</dbReference>
<keyword evidence="2" id="KW-0805">Transcription regulation</keyword>
<evidence type="ECO:0000313" key="6">
    <source>
        <dbReference type="EMBL" id="OCL14929.1"/>
    </source>
</evidence>
<dbReference type="OrthoDB" id="5392779at2759"/>
<dbReference type="Pfam" id="PF04082">
    <property type="entry name" value="Fungal_trans"/>
    <property type="match status" value="1"/>
</dbReference>
<dbReference type="InterPro" id="IPR007219">
    <property type="entry name" value="XnlR_reg_dom"/>
</dbReference>
<evidence type="ECO:0000313" key="7">
    <source>
        <dbReference type="Proteomes" id="UP000250140"/>
    </source>
</evidence>
<dbReference type="Proteomes" id="UP000250140">
    <property type="component" value="Unassembled WGS sequence"/>
</dbReference>
<dbReference type="GO" id="GO:0000981">
    <property type="term" value="F:DNA-binding transcription factor activity, RNA polymerase II-specific"/>
    <property type="evidence" value="ECO:0007669"/>
    <property type="project" value="InterPro"/>
</dbReference>
<dbReference type="SUPFAM" id="SSF57701">
    <property type="entry name" value="Zn2/Cys6 DNA-binding domain"/>
    <property type="match status" value="1"/>
</dbReference>
<proteinExistence type="predicted"/>
<dbReference type="GO" id="GO:0003677">
    <property type="term" value="F:DNA binding"/>
    <property type="evidence" value="ECO:0007669"/>
    <property type="project" value="InterPro"/>
</dbReference>
<evidence type="ECO:0000256" key="4">
    <source>
        <dbReference type="ARBA" id="ARBA00023242"/>
    </source>
</evidence>
<evidence type="ECO:0000256" key="1">
    <source>
        <dbReference type="ARBA" id="ARBA00022723"/>
    </source>
</evidence>
<name>A0A8E2JZI4_9PEZI</name>
<sequence>MSTATTPLERIDDERSRKRVRKGTRSCWECKRRKVRCQFSSDSATVCAGCFNRGTTCLSQEHPEEYDSSSGANVGERLRRVELLLEALVNQTASHESQHGFRGSADATNSSINNLRLYSPDSSKTYENALALSLFDNAVVSHHISYSTFPGTSYMSAMGSIRQKLCALLPSQHDADLICASTNAWMLVFNLYSPSNSLFNNSDPFSYSFNLASMKKQHPTIVARTLLYMAICIGALPPEFESERLQSISSLEVAMHRYLSTVVALVTSDDEQMSTHEGLECLSLQGLFEFNTGNLRRAWLTFRRAMGLAQLMGLHRVIAKSNDGPNSGFGGLTKSIWRRLFEADRFLSLHLRLPFGTGTEIIEPEEFAPTQDADPYPAYRRKMCIASWAINELNQGVSPQSFAATLEIDEKLDKYAKDMPQSWWEIPHIGVADRSIEAAERFERIIIQMWHFQLKSFLHLPFMLRATTEPRYEYNRSSALSASREIILRYLALREANNTQLNCRVADFATFIATITIVLGFLDASPQGDKADMGEQEKADRKMVQQVIEVMESLSHSSREKVAAQSVEVIKALLTTENAPGGTAKNLRLTLPFFGAINICRGRTTNNPPGSNEAASTPAATHLVTTQNQQGLQIPTQRQTTAGQHTWTHDWQGLSSEHSHGMMPAVSCSTNQVWPWDQSVGGVGGVRETDVMHFEGLLDMDTDGNWML</sequence>